<keyword evidence="1" id="KW-0602">Photosynthesis</keyword>
<dbReference type="InterPro" id="IPR015943">
    <property type="entry name" value="WD40/YVTN_repeat-like_dom_sf"/>
</dbReference>
<dbReference type="STRING" id="489703.SAMN04488038_11945"/>
<dbReference type="GO" id="GO:0015979">
    <property type="term" value="P:photosynthesis"/>
    <property type="evidence" value="ECO:0007669"/>
    <property type="project" value="UniProtKB-KW"/>
</dbReference>
<evidence type="ECO:0000256" key="1">
    <source>
        <dbReference type="ARBA" id="ARBA00022531"/>
    </source>
</evidence>
<name>A0A1H9M908_9GAMM</name>
<dbReference type="PANTHER" id="PTHR47199">
    <property type="entry name" value="PHOTOSYSTEM II STABILITY/ASSEMBLY FACTOR HCF136, CHLOROPLASTIC"/>
    <property type="match status" value="1"/>
</dbReference>
<reference evidence="5 6" key="1">
    <citation type="submission" date="2016-10" db="EMBL/GenBank/DDBJ databases">
        <authorList>
            <person name="de Groot N.N."/>
        </authorList>
    </citation>
    <scope>NUCLEOTIDE SEQUENCE [LARGE SCALE GENOMIC DNA]</scope>
    <source>
        <strain evidence="5 6">DSM 25927</strain>
    </source>
</reference>
<gene>
    <name evidence="5" type="ORF">SAMN04488038_11945</name>
</gene>
<dbReference type="OrthoDB" id="9813892at2"/>
<proteinExistence type="predicted"/>
<evidence type="ECO:0000313" key="6">
    <source>
        <dbReference type="Proteomes" id="UP000199233"/>
    </source>
</evidence>
<dbReference type="RefSeq" id="WP_093289530.1">
    <property type="nucleotide sequence ID" value="NZ_FOFS01000019.1"/>
</dbReference>
<dbReference type="PROSITE" id="PS51257">
    <property type="entry name" value="PROKAR_LIPOPROTEIN"/>
    <property type="match status" value="1"/>
</dbReference>
<dbReference type="AlphaFoldDB" id="A0A1H9M908"/>
<dbReference type="PANTHER" id="PTHR47199:SF2">
    <property type="entry name" value="PHOTOSYSTEM II STABILITY_ASSEMBLY FACTOR HCF136, CHLOROPLASTIC"/>
    <property type="match status" value="1"/>
</dbReference>
<organism evidence="5 6">
    <name type="scientific">Solimonas aquatica</name>
    <dbReference type="NCBI Taxonomy" id="489703"/>
    <lineage>
        <taxon>Bacteria</taxon>
        <taxon>Pseudomonadati</taxon>
        <taxon>Pseudomonadota</taxon>
        <taxon>Gammaproteobacteria</taxon>
        <taxon>Nevskiales</taxon>
        <taxon>Nevskiaceae</taxon>
        <taxon>Solimonas</taxon>
    </lineage>
</organism>
<dbReference type="Proteomes" id="UP000199233">
    <property type="component" value="Unassembled WGS sequence"/>
</dbReference>
<evidence type="ECO:0000256" key="3">
    <source>
        <dbReference type="SAM" id="SignalP"/>
    </source>
</evidence>
<dbReference type="GO" id="GO:0009523">
    <property type="term" value="C:photosystem II"/>
    <property type="evidence" value="ECO:0007669"/>
    <property type="project" value="UniProtKB-KW"/>
</dbReference>
<dbReference type="SUPFAM" id="SSF110296">
    <property type="entry name" value="Oligoxyloglucan reducing end-specific cellobiohydrolase"/>
    <property type="match status" value="1"/>
</dbReference>
<keyword evidence="3" id="KW-0732">Signal</keyword>
<feature type="chain" id="PRO_5011594246" description="Photosynthesis system II assembly factor Ycf48/Hcf136-like domain-containing protein" evidence="3">
    <location>
        <begin position="27"/>
        <end position="332"/>
    </location>
</feature>
<feature type="signal peptide" evidence="3">
    <location>
        <begin position="1"/>
        <end position="26"/>
    </location>
</feature>
<accession>A0A1H9M908</accession>
<feature type="domain" description="Photosynthesis system II assembly factor Ycf48/Hcf136-like" evidence="4">
    <location>
        <begin position="177"/>
        <end position="261"/>
    </location>
</feature>
<dbReference type="EMBL" id="FOFS01000019">
    <property type="protein sequence ID" value="SER19613.1"/>
    <property type="molecule type" value="Genomic_DNA"/>
</dbReference>
<sequence>MGDIVIKTAKRICCVLLALAACQAGASVVPQDVVSGIPHQALFSVDFDGRNAVAVGAGGEILASADGGKSWQPEAAPSRLSLLGVTVQGSQRIAVGIMGQILRKDGSSAWKAVDSGTQERLFAVSMNAAGQAVAVGSFGTLLVSEDAGRSWSARSPDWNSYFQGFAETLGDGFSPHLYAVRVDEAGHILVAGEMNTILRSDDQGRSWTLLHRGDLSPDGRASIFAMDIGADGEGYAVGQLGLVLKTRDGGASWARVAADTKANLLGVAVGRSGKVTVTAMRELLLSSDGGASWQKVGTLDVKTGWYAAAATAPDSGEAYAVGHSGRIIRFAP</sequence>
<keyword evidence="2" id="KW-0604">Photosystem II</keyword>
<evidence type="ECO:0000259" key="4">
    <source>
        <dbReference type="Pfam" id="PF14870"/>
    </source>
</evidence>
<dbReference type="InterPro" id="IPR028203">
    <property type="entry name" value="PSII_CF48-like_dom"/>
</dbReference>
<evidence type="ECO:0000256" key="2">
    <source>
        <dbReference type="ARBA" id="ARBA00023276"/>
    </source>
</evidence>
<protein>
    <recommendedName>
        <fullName evidence="4">Photosynthesis system II assembly factor Ycf48/Hcf136-like domain-containing protein</fullName>
    </recommendedName>
</protein>
<dbReference type="CDD" id="cd15482">
    <property type="entry name" value="Sialidase_non-viral"/>
    <property type="match status" value="1"/>
</dbReference>
<evidence type="ECO:0000313" key="5">
    <source>
        <dbReference type="EMBL" id="SER19613.1"/>
    </source>
</evidence>
<dbReference type="Gene3D" id="2.130.10.10">
    <property type="entry name" value="YVTN repeat-like/Quinoprotein amine dehydrogenase"/>
    <property type="match status" value="2"/>
</dbReference>
<keyword evidence="6" id="KW-1185">Reference proteome</keyword>
<dbReference type="Pfam" id="PF14870">
    <property type="entry name" value="PSII_BNR"/>
    <property type="match status" value="1"/>
</dbReference>